<evidence type="ECO:0000313" key="4">
    <source>
        <dbReference type="Proteomes" id="UP000321083"/>
    </source>
</evidence>
<comment type="caution">
    <text evidence="3">The sequence shown here is derived from an EMBL/GenBank/DDBJ whole genome shotgun (WGS) entry which is preliminary data.</text>
</comment>
<keyword evidence="1" id="KW-0663">Pyridoxal phosphate</keyword>
<protein>
    <submittedName>
        <fullName evidence="3">Cysteine desulfurase</fullName>
    </submittedName>
</protein>
<accession>A0A5C6M9E6</accession>
<dbReference type="AlphaFoldDB" id="A0A5C6M9E6"/>
<feature type="domain" description="Aminotransferase class V" evidence="2">
    <location>
        <begin position="1"/>
        <end position="370"/>
    </location>
</feature>
<reference evidence="3 4" key="1">
    <citation type="submission" date="2019-08" db="EMBL/GenBank/DDBJ databases">
        <title>100 year-old enigma solved: identification of Planctomyces bekefii, the type genus and species of the phylum Planctomycetes.</title>
        <authorList>
            <person name="Svetlana D.N."/>
            <person name="Overmann J."/>
        </authorList>
    </citation>
    <scope>NUCLEOTIDE SEQUENCE [LARGE SCALE GENOMIC DNA]</scope>
    <source>
        <strain evidence="3">Phe10_nw2017</strain>
    </source>
</reference>
<evidence type="ECO:0000313" key="3">
    <source>
        <dbReference type="EMBL" id="TWW10927.1"/>
    </source>
</evidence>
<evidence type="ECO:0000259" key="2">
    <source>
        <dbReference type="Pfam" id="PF00266"/>
    </source>
</evidence>
<dbReference type="Pfam" id="PF00266">
    <property type="entry name" value="Aminotran_5"/>
    <property type="match status" value="1"/>
</dbReference>
<dbReference type="InterPro" id="IPR000192">
    <property type="entry name" value="Aminotrans_V_dom"/>
</dbReference>
<reference evidence="3 4" key="2">
    <citation type="submission" date="2019-08" db="EMBL/GenBank/DDBJ databases">
        <authorList>
            <person name="Henke P."/>
        </authorList>
    </citation>
    <scope>NUCLEOTIDE SEQUENCE [LARGE SCALE GENOMIC DNA]</scope>
    <source>
        <strain evidence="3">Phe10_nw2017</strain>
    </source>
</reference>
<dbReference type="Gene3D" id="3.40.640.10">
    <property type="entry name" value="Type I PLP-dependent aspartate aminotransferase-like (Major domain)"/>
    <property type="match status" value="1"/>
</dbReference>
<dbReference type="SUPFAM" id="SSF53383">
    <property type="entry name" value="PLP-dependent transferases"/>
    <property type="match status" value="1"/>
</dbReference>
<gene>
    <name evidence="3" type="ORF">E3A20_05720</name>
</gene>
<dbReference type="Proteomes" id="UP000321083">
    <property type="component" value="Unassembled WGS sequence"/>
</dbReference>
<sequence length="385" mass="39995">MYFDNAATSFPRPESVIRAVEGWLRAGCAAGRGGHAGAVDAALLVQRCRSSLAALLGVASPRQVVLTSGCTESLNTVLLGLLSAGDRVIASELDHNSVLRPLAWLERTRGIHLDLLGFDAGTGLLDALQLEQLLDAGPVRLVVLTHASNVTGRVQRVSELAALAASRGALVLVDAAQTAGHWPCSLDGLGADFLALPGHKGLCGPLGTGVLVFREGREDLVSPLKFGGTGTESELLAQPERMPEKFESGNLNMPGIAGLGAAADWVLERTPELLRANLVAKTDWLSAELGRISGLRLLTPGVPGEICGIVSFVVPGLDAHEAAMVLEQAFGIRCRAGLHCAPLVHRALGTESAGGAVRLSVGEFTTESELAQAVSAVGELAMVAR</sequence>
<keyword evidence="4" id="KW-1185">Reference proteome</keyword>
<dbReference type="InterPro" id="IPR015424">
    <property type="entry name" value="PyrdxlP-dep_Trfase"/>
</dbReference>
<dbReference type="PANTHER" id="PTHR43586">
    <property type="entry name" value="CYSTEINE DESULFURASE"/>
    <property type="match status" value="1"/>
</dbReference>
<dbReference type="InterPro" id="IPR015421">
    <property type="entry name" value="PyrdxlP-dep_Trfase_major"/>
</dbReference>
<name>A0A5C6M9E6_9PLAN</name>
<organism evidence="3 4">
    <name type="scientific">Planctomyces bekefii</name>
    <dbReference type="NCBI Taxonomy" id="1653850"/>
    <lineage>
        <taxon>Bacteria</taxon>
        <taxon>Pseudomonadati</taxon>
        <taxon>Planctomycetota</taxon>
        <taxon>Planctomycetia</taxon>
        <taxon>Planctomycetales</taxon>
        <taxon>Planctomycetaceae</taxon>
        <taxon>Planctomyces</taxon>
    </lineage>
</organism>
<dbReference type="EMBL" id="SRHE01000072">
    <property type="protein sequence ID" value="TWW10927.1"/>
    <property type="molecule type" value="Genomic_DNA"/>
</dbReference>
<dbReference type="PANTHER" id="PTHR43586:SF4">
    <property type="entry name" value="ISOPENICILLIN N EPIMERASE"/>
    <property type="match status" value="1"/>
</dbReference>
<proteinExistence type="predicted"/>
<dbReference type="InterPro" id="IPR015422">
    <property type="entry name" value="PyrdxlP-dep_Trfase_small"/>
</dbReference>
<evidence type="ECO:0000256" key="1">
    <source>
        <dbReference type="ARBA" id="ARBA00022898"/>
    </source>
</evidence>
<dbReference type="Gene3D" id="3.90.1150.10">
    <property type="entry name" value="Aspartate Aminotransferase, domain 1"/>
    <property type="match status" value="1"/>
</dbReference>